<dbReference type="GO" id="GO:0034220">
    <property type="term" value="P:monoatomic ion transmembrane transport"/>
    <property type="evidence" value="ECO:0007669"/>
    <property type="project" value="UniProtKB-KW"/>
</dbReference>
<evidence type="ECO:0000259" key="2">
    <source>
        <dbReference type="Pfam" id="PF07885"/>
    </source>
</evidence>
<reference evidence="3 4" key="1">
    <citation type="submission" date="2019-03" db="EMBL/GenBank/DDBJ databases">
        <title>Draft genome sequences of novel Actinobacteria.</title>
        <authorList>
            <person name="Sahin N."/>
            <person name="Ay H."/>
            <person name="Saygin H."/>
        </authorList>
    </citation>
    <scope>NUCLEOTIDE SEQUENCE [LARGE SCALE GENOMIC DNA]</scope>
    <source>
        <strain evidence="3 4">H3C3</strain>
    </source>
</reference>
<accession>A0A4V6PES8</accession>
<evidence type="ECO:0000313" key="4">
    <source>
        <dbReference type="Proteomes" id="UP000294513"/>
    </source>
</evidence>
<dbReference type="SUPFAM" id="SSF81324">
    <property type="entry name" value="Voltage-gated potassium channels"/>
    <property type="match status" value="1"/>
</dbReference>
<organism evidence="3 4">
    <name type="scientific">Actinomadura rubrisoli</name>
    <dbReference type="NCBI Taxonomy" id="2530368"/>
    <lineage>
        <taxon>Bacteria</taxon>
        <taxon>Bacillati</taxon>
        <taxon>Actinomycetota</taxon>
        <taxon>Actinomycetes</taxon>
        <taxon>Streptosporangiales</taxon>
        <taxon>Thermomonosporaceae</taxon>
        <taxon>Actinomadura</taxon>
    </lineage>
</organism>
<name>A0A4V6PES8_9ACTN</name>
<keyword evidence="3" id="KW-0813">Transport</keyword>
<dbReference type="InterPro" id="IPR013099">
    <property type="entry name" value="K_chnl_dom"/>
</dbReference>
<keyword evidence="3" id="KW-0407">Ion channel</keyword>
<evidence type="ECO:0000256" key="1">
    <source>
        <dbReference type="SAM" id="Phobius"/>
    </source>
</evidence>
<dbReference type="Pfam" id="PF07885">
    <property type="entry name" value="Ion_trans_2"/>
    <property type="match status" value="1"/>
</dbReference>
<keyword evidence="1" id="KW-0472">Membrane</keyword>
<dbReference type="OrthoDB" id="9799090at2"/>
<protein>
    <submittedName>
        <fullName evidence="3">Two pore domain potassium channel family protein</fullName>
    </submittedName>
</protein>
<keyword evidence="3" id="KW-0406">Ion transport</keyword>
<evidence type="ECO:0000313" key="3">
    <source>
        <dbReference type="EMBL" id="TDD79807.1"/>
    </source>
</evidence>
<feature type="transmembrane region" description="Helical" evidence="1">
    <location>
        <begin position="20"/>
        <end position="39"/>
    </location>
</feature>
<sequence length="200" mass="21913">MPIVLMRLVHGITSRSWRAPALVLLGAFLIGWLLIAVFEEPGAKIKQPHQFVWYFFVSGTTVGYGDLFPTSAGGRIGGAIVIMAGLTAGLVLFAELTLWMAKGRTLKANGHAQLHHRRHIVTVGYDREGLRAIIGQLRADPDFAKTRVATVFWPDQLGGENPDPELYDVVAFDDTAFERACLGTRGRWWSSAAPTTRPSG</sequence>
<feature type="domain" description="Potassium channel" evidence="2">
    <location>
        <begin position="25"/>
        <end position="100"/>
    </location>
</feature>
<proteinExistence type="predicted"/>
<dbReference type="RefSeq" id="WP_131898076.1">
    <property type="nucleotide sequence ID" value="NZ_SMKU01000165.1"/>
</dbReference>
<dbReference type="AlphaFoldDB" id="A0A4V6PES8"/>
<dbReference type="Gene3D" id="1.10.287.70">
    <property type="match status" value="1"/>
</dbReference>
<gene>
    <name evidence="3" type="ORF">E1298_27020</name>
</gene>
<keyword evidence="4" id="KW-1185">Reference proteome</keyword>
<dbReference type="Proteomes" id="UP000294513">
    <property type="component" value="Unassembled WGS sequence"/>
</dbReference>
<feature type="transmembrane region" description="Helical" evidence="1">
    <location>
        <begin position="76"/>
        <end position="99"/>
    </location>
</feature>
<keyword evidence="1" id="KW-0812">Transmembrane</keyword>
<feature type="transmembrane region" description="Helical" evidence="1">
    <location>
        <begin position="51"/>
        <end position="70"/>
    </location>
</feature>
<dbReference type="EMBL" id="SMKU01000165">
    <property type="protein sequence ID" value="TDD79807.1"/>
    <property type="molecule type" value="Genomic_DNA"/>
</dbReference>
<comment type="caution">
    <text evidence="3">The sequence shown here is derived from an EMBL/GenBank/DDBJ whole genome shotgun (WGS) entry which is preliminary data.</text>
</comment>
<keyword evidence="1" id="KW-1133">Transmembrane helix</keyword>